<evidence type="ECO:0000313" key="1">
    <source>
        <dbReference type="EMBL" id="ESU30020.1"/>
    </source>
</evidence>
<gene>
    <name evidence="1" type="ORF">FLJC2902T_05100</name>
</gene>
<accession>V6T023</accession>
<evidence type="ECO:0000313" key="2">
    <source>
        <dbReference type="Proteomes" id="UP000018004"/>
    </source>
</evidence>
<dbReference type="EMBL" id="AVGG01000001">
    <property type="protein sequence ID" value="ESU30020.1"/>
    <property type="molecule type" value="Genomic_DNA"/>
</dbReference>
<reference evidence="1 2" key="1">
    <citation type="submission" date="2013-08" db="EMBL/GenBank/DDBJ databases">
        <title>Flavobacterium limnosediminis JC2902 genome sequencing.</title>
        <authorList>
            <person name="Lee K."/>
            <person name="Yi H."/>
            <person name="Park S."/>
            <person name="Chun J."/>
        </authorList>
    </citation>
    <scope>NUCLEOTIDE SEQUENCE [LARGE SCALE GENOMIC DNA]</scope>
    <source>
        <strain evidence="1 2">JC2902</strain>
    </source>
</reference>
<dbReference type="PATRIC" id="fig|1341181.4.peg.506"/>
<dbReference type="AlphaFoldDB" id="V6T023"/>
<dbReference type="Proteomes" id="UP000018004">
    <property type="component" value="Unassembled WGS sequence"/>
</dbReference>
<keyword evidence="2" id="KW-1185">Reference proteome</keyword>
<comment type="caution">
    <text evidence="1">The sequence shown here is derived from an EMBL/GenBank/DDBJ whole genome shotgun (WGS) entry which is preliminary data.</text>
</comment>
<sequence length="42" mass="4607">MNKPFYHSTSFEKVSTFTVLMSCATSNAKMKTPCGYTANGKP</sequence>
<protein>
    <submittedName>
        <fullName evidence="1">Uncharacterized protein</fullName>
    </submittedName>
</protein>
<organism evidence="1 2">
    <name type="scientific">Flavobacterium limnosediminis JC2902</name>
    <dbReference type="NCBI Taxonomy" id="1341181"/>
    <lineage>
        <taxon>Bacteria</taxon>
        <taxon>Pseudomonadati</taxon>
        <taxon>Bacteroidota</taxon>
        <taxon>Flavobacteriia</taxon>
        <taxon>Flavobacteriales</taxon>
        <taxon>Flavobacteriaceae</taxon>
        <taxon>Flavobacterium</taxon>
    </lineage>
</organism>
<name>V6T023_9FLAO</name>
<dbReference type="STRING" id="1341181.FLJC2902T_05100"/>
<proteinExistence type="predicted"/>